<keyword evidence="5" id="KW-0297">G-protein coupled receptor</keyword>
<feature type="region of interest" description="Disordered" evidence="10">
    <location>
        <begin position="399"/>
        <end position="455"/>
    </location>
</feature>
<dbReference type="Gene3D" id="1.20.1070.10">
    <property type="entry name" value="Rhodopsin 7-helix transmembrane proteins"/>
    <property type="match status" value="1"/>
</dbReference>
<evidence type="ECO:0000256" key="9">
    <source>
        <dbReference type="SAM" id="Coils"/>
    </source>
</evidence>
<evidence type="ECO:0000256" key="6">
    <source>
        <dbReference type="ARBA" id="ARBA00023136"/>
    </source>
</evidence>
<keyword evidence="3 11" id="KW-0812">Transmembrane</keyword>
<dbReference type="FunFam" id="1.20.1070.10:FF:000997">
    <property type="entry name" value="Uncharacterized protein"/>
    <property type="match status" value="1"/>
</dbReference>
<evidence type="ECO:0000259" key="12">
    <source>
        <dbReference type="PROSITE" id="PS50262"/>
    </source>
</evidence>
<evidence type="ECO:0000256" key="11">
    <source>
        <dbReference type="SAM" id="Phobius"/>
    </source>
</evidence>
<feature type="transmembrane region" description="Helical" evidence="11">
    <location>
        <begin position="95"/>
        <end position="121"/>
    </location>
</feature>
<dbReference type="SUPFAM" id="SSF81321">
    <property type="entry name" value="Family A G protein-coupled receptor-like"/>
    <property type="match status" value="1"/>
</dbReference>
<keyword evidence="4 11" id="KW-1133">Transmembrane helix</keyword>
<feature type="transmembrane region" description="Helical" evidence="11">
    <location>
        <begin position="133"/>
        <end position="153"/>
    </location>
</feature>
<feature type="transmembrane region" description="Helical" evidence="11">
    <location>
        <begin position="282"/>
        <end position="302"/>
    </location>
</feature>
<feature type="compositionally biased region" description="Low complexity" evidence="10">
    <location>
        <begin position="433"/>
        <end position="455"/>
    </location>
</feature>
<sequence length="799" mass="88484">MNQRNATGSIAQAVRDVTEVIGVCEVVGNATTDNTTLTTVVFEPAFCGLYGAVPSLAPLLVLVMVCFLLLSLFGNGCLVGVILTTDHMKEPGNYFLATMAITDTALAMAYNPIAIFCLLHGRYPAGPWCRLQAFFIIFLSTLSIHSLLCVWICRYIHIAFPLRYKKVLTRRRMAFGMCLCVLIAVIPAVVGVSPIHTLPVGSAEEVLGGFEKPQTLMTPCLAGPEGLTLATVLNLLAMLAIVCLISLIYYETRRSQKKHDQKLTWNAQAEDRESKMQAVNTLLIVVLVNWITWLPAFVVSVSMKLGSISLAKAAPWCDITSILLQSATFSDSLVYAFRYQIYREMPRRKSHKKLKRLFAWLAEREAKKQAEKEDVVTGQESPDHDVQKDQLLEEVLGTETTINQQPQTKGASVTQQPQTKEPILAQQPQVKASTLTQQTRRTSLSQQPVTKKPTLTQQLQTNTSTLTQQPQTKRTILTQQHHTKEPTLTQQPQTIGTSIGLWLSGPKPKSGEKTCLLCQKVVTTRNYRSIFGEAVVELHPQIHQIFDLWPDEEVWSQKGLSNIVCSCCFPKLKKLGKIDEELSTRLQKLQEEKQSLIRTLQGKAKVSISLAHMHVHASPIEPKSGGLKRKRKKKTNIPPKVMKLHLTKYVPIAPAVVPSELEIQRHVARYVPIAPAPAQGLHRCLNPPTSSTSDGRALTLTTSDRLSIDMTPTTYDSCFPLNQEEDSLIQNSTGSSMDPVDTAKVIATNPSVQKWVVQDAGDAKYLKALADNTSALPGADPQNLVHIKCKEEPLWLAES</sequence>
<feature type="transmembrane region" description="Helical" evidence="11">
    <location>
        <begin position="174"/>
        <end position="195"/>
    </location>
</feature>
<protein>
    <submittedName>
        <fullName evidence="13">ADORA2A protein</fullName>
    </submittedName>
</protein>
<dbReference type="PRINTS" id="PR00237">
    <property type="entry name" value="GPCRRHODOPSN"/>
</dbReference>
<evidence type="ECO:0000256" key="2">
    <source>
        <dbReference type="ARBA" id="ARBA00022475"/>
    </source>
</evidence>
<dbReference type="Pfam" id="PF00001">
    <property type="entry name" value="7tm_1"/>
    <property type="match status" value="1"/>
</dbReference>
<evidence type="ECO:0000313" key="13">
    <source>
        <dbReference type="EMBL" id="CAH1240106.1"/>
    </source>
</evidence>
<keyword evidence="6 11" id="KW-0472">Membrane</keyword>
<comment type="subcellular location">
    <subcellularLocation>
        <location evidence="1">Cell membrane</location>
        <topology evidence="1">Multi-pass membrane protein</topology>
    </subcellularLocation>
</comment>
<evidence type="ECO:0000256" key="1">
    <source>
        <dbReference type="ARBA" id="ARBA00004651"/>
    </source>
</evidence>
<dbReference type="PROSITE" id="PS50262">
    <property type="entry name" value="G_PROTEIN_RECEP_F1_2"/>
    <property type="match status" value="1"/>
</dbReference>
<keyword evidence="8" id="KW-0807">Transducer</keyword>
<dbReference type="CDD" id="cd00637">
    <property type="entry name" value="7tm_classA_rhodopsin-like"/>
    <property type="match status" value="1"/>
</dbReference>
<dbReference type="GO" id="GO:0004930">
    <property type="term" value="F:G protein-coupled receptor activity"/>
    <property type="evidence" value="ECO:0007669"/>
    <property type="project" value="UniProtKB-KW"/>
</dbReference>
<accession>A0A8J9VGY4</accession>
<keyword evidence="7" id="KW-0675">Receptor</keyword>
<dbReference type="Proteomes" id="UP000838412">
    <property type="component" value="Chromosome 11"/>
</dbReference>
<dbReference type="OrthoDB" id="6159471at2759"/>
<dbReference type="PANTHER" id="PTHR24249:SF411">
    <property type="entry name" value="G-PROTEIN COUPLED RECEPTORS FAMILY 1 PROFILE DOMAIN-CONTAINING PROTEIN"/>
    <property type="match status" value="1"/>
</dbReference>
<evidence type="ECO:0000256" key="5">
    <source>
        <dbReference type="ARBA" id="ARBA00023040"/>
    </source>
</evidence>
<organism evidence="13 14">
    <name type="scientific">Branchiostoma lanceolatum</name>
    <name type="common">Common lancelet</name>
    <name type="synonym">Amphioxus lanceolatum</name>
    <dbReference type="NCBI Taxonomy" id="7740"/>
    <lineage>
        <taxon>Eukaryota</taxon>
        <taxon>Metazoa</taxon>
        <taxon>Chordata</taxon>
        <taxon>Cephalochordata</taxon>
        <taxon>Leptocardii</taxon>
        <taxon>Amphioxiformes</taxon>
        <taxon>Branchiostomatidae</taxon>
        <taxon>Branchiostoma</taxon>
    </lineage>
</organism>
<keyword evidence="14" id="KW-1185">Reference proteome</keyword>
<feature type="compositionally biased region" description="Polar residues" evidence="10">
    <location>
        <begin position="399"/>
        <end position="419"/>
    </location>
</feature>
<feature type="domain" description="G-protein coupled receptors family 1 profile" evidence="12">
    <location>
        <begin position="74"/>
        <end position="335"/>
    </location>
</feature>
<keyword evidence="2" id="KW-1003">Cell membrane</keyword>
<keyword evidence="9" id="KW-0175">Coiled coil</keyword>
<evidence type="ECO:0000256" key="10">
    <source>
        <dbReference type="SAM" id="MobiDB-lite"/>
    </source>
</evidence>
<dbReference type="InterPro" id="IPR017452">
    <property type="entry name" value="GPCR_Rhodpsn_7TM"/>
</dbReference>
<dbReference type="PANTHER" id="PTHR24249">
    <property type="entry name" value="HISTAMINE RECEPTOR-RELATED G-PROTEIN COUPLED RECEPTOR"/>
    <property type="match status" value="1"/>
</dbReference>
<reference evidence="13" key="1">
    <citation type="submission" date="2022-01" db="EMBL/GenBank/DDBJ databases">
        <authorList>
            <person name="Braso-Vives M."/>
        </authorList>
    </citation>
    <scope>NUCLEOTIDE SEQUENCE</scope>
</reference>
<evidence type="ECO:0000256" key="3">
    <source>
        <dbReference type="ARBA" id="ARBA00022692"/>
    </source>
</evidence>
<dbReference type="GO" id="GO:0005886">
    <property type="term" value="C:plasma membrane"/>
    <property type="evidence" value="ECO:0007669"/>
    <property type="project" value="UniProtKB-SubCell"/>
</dbReference>
<dbReference type="AlphaFoldDB" id="A0A8J9VGY4"/>
<name>A0A8J9VGY4_BRALA</name>
<feature type="transmembrane region" description="Helical" evidence="11">
    <location>
        <begin position="59"/>
        <end position="83"/>
    </location>
</feature>
<evidence type="ECO:0000256" key="4">
    <source>
        <dbReference type="ARBA" id="ARBA00022989"/>
    </source>
</evidence>
<dbReference type="EMBL" id="OV696696">
    <property type="protein sequence ID" value="CAH1240106.1"/>
    <property type="molecule type" value="Genomic_DNA"/>
</dbReference>
<evidence type="ECO:0000256" key="7">
    <source>
        <dbReference type="ARBA" id="ARBA00023170"/>
    </source>
</evidence>
<dbReference type="InterPro" id="IPR050569">
    <property type="entry name" value="TAAR"/>
</dbReference>
<feature type="transmembrane region" description="Helical" evidence="11">
    <location>
        <begin position="227"/>
        <end position="250"/>
    </location>
</feature>
<dbReference type="InterPro" id="IPR000276">
    <property type="entry name" value="GPCR_Rhodpsn"/>
</dbReference>
<evidence type="ECO:0000256" key="8">
    <source>
        <dbReference type="ARBA" id="ARBA00023224"/>
    </source>
</evidence>
<proteinExistence type="predicted"/>
<evidence type="ECO:0000313" key="14">
    <source>
        <dbReference type="Proteomes" id="UP000838412"/>
    </source>
</evidence>
<gene>
    <name evidence="13" type="primary">ADORA2A</name>
    <name evidence="13" type="ORF">BLAG_LOCUS4181</name>
</gene>
<feature type="coiled-coil region" evidence="9">
    <location>
        <begin position="572"/>
        <end position="606"/>
    </location>
</feature>